<dbReference type="InterPro" id="IPR054246">
    <property type="entry name" value="DUF6973"/>
</dbReference>
<dbReference type="Pfam" id="PF22322">
    <property type="entry name" value="DUF6973"/>
    <property type="match status" value="1"/>
</dbReference>
<feature type="domain" description="DUF6973" evidence="1">
    <location>
        <begin position="20"/>
        <end position="139"/>
    </location>
</feature>
<dbReference type="Proteomes" id="UP000184532">
    <property type="component" value="Unassembled WGS sequence"/>
</dbReference>
<dbReference type="AlphaFoldDB" id="A0A1M5ML85"/>
<protein>
    <recommendedName>
        <fullName evidence="1">DUF6973 domain-containing protein</fullName>
    </recommendedName>
</protein>
<keyword evidence="3" id="KW-1185">Reference proteome</keyword>
<dbReference type="OrthoDB" id="1496068at2"/>
<sequence length="164" mass="19504">MKFVRILRRLSARSIARLAKLGLQFPRFVLPTLSATKRCMKISTDLYQRDHYKNGPANAFRHALWNYLIAKACFRLRKNREKVLEWTCKITDWHEEAFPNWELAQQMDLHNNEVGRFLFEKHPAKNELQMVQLLQQMTLSSIKVDSDSDLHKLRYHLIHIADET</sequence>
<proteinExistence type="predicted"/>
<dbReference type="STRING" id="570519.SAMN04488116_2509"/>
<evidence type="ECO:0000313" key="2">
    <source>
        <dbReference type="EMBL" id="SHG78031.1"/>
    </source>
</evidence>
<organism evidence="2 3">
    <name type="scientific">Flagellimonas flava</name>
    <dbReference type="NCBI Taxonomy" id="570519"/>
    <lineage>
        <taxon>Bacteria</taxon>
        <taxon>Pseudomonadati</taxon>
        <taxon>Bacteroidota</taxon>
        <taxon>Flavobacteriia</taxon>
        <taxon>Flavobacteriales</taxon>
        <taxon>Flavobacteriaceae</taxon>
        <taxon>Flagellimonas</taxon>
    </lineage>
</organism>
<name>A0A1M5ML85_9FLAO</name>
<evidence type="ECO:0000313" key="3">
    <source>
        <dbReference type="Proteomes" id="UP000184532"/>
    </source>
</evidence>
<gene>
    <name evidence="2" type="ORF">SAMN04488116_2509</name>
</gene>
<accession>A0A1M5ML85</accession>
<dbReference type="RefSeq" id="WP_073180021.1">
    <property type="nucleotide sequence ID" value="NZ_FQWL01000003.1"/>
</dbReference>
<dbReference type="EMBL" id="FQWL01000003">
    <property type="protein sequence ID" value="SHG78031.1"/>
    <property type="molecule type" value="Genomic_DNA"/>
</dbReference>
<evidence type="ECO:0000259" key="1">
    <source>
        <dbReference type="Pfam" id="PF22322"/>
    </source>
</evidence>
<reference evidence="3" key="1">
    <citation type="submission" date="2016-11" db="EMBL/GenBank/DDBJ databases">
        <authorList>
            <person name="Varghese N."/>
            <person name="Submissions S."/>
        </authorList>
    </citation>
    <scope>NUCLEOTIDE SEQUENCE [LARGE SCALE GENOMIC DNA]</scope>
    <source>
        <strain evidence="3">DSM 22638</strain>
    </source>
</reference>